<gene>
    <name evidence="10" type="ORF">METZ01_LOCUS413821</name>
</gene>
<dbReference type="PANTHER" id="PTHR10133">
    <property type="entry name" value="DNA POLYMERASE I"/>
    <property type="match status" value="1"/>
</dbReference>
<name>A0A382WQ12_9ZZZZ</name>
<accession>A0A382WQ12</accession>
<dbReference type="EC" id="2.7.7.7" evidence="2"/>
<dbReference type="GO" id="GO:0006302">
    <property type="term" value="P:double-strand break repair"/>
    <property type="evidence" value="ECO:0007669"/>
    <property type="project" value="TreeGrafter"/>
</dbReference>
<proteinExistence type="inferred from homology"/>
<dbReference type="Gene3D" id="1.20.1060.10">
    <property type="entry name" value="Taq DNA Polymerase, Chain T, domain 4"/>
    <property type="match status" value="1"/>
</dbReference>
<feature type="non-terminal residue" evidence="10">
    <location>
        <position position="1"/>
    </location>
</feature>
<evidence type="ECO:0000259" key="9">
    <source>
        <dbReference type="SMART" id="SM00482"/>
    </source>
</evidence>
<evidence type="ECO:0000256" key="4">
    <source>
        <dbReference type="ARBA" id="ARBA00022695"/>
    </source>
</evidence>
<evidence type="ECO:0000313" key="10">
    <source>
        <dbReference type="EMBL" id="SVD60967.1"/>
    </source>
</evidence>
<keyword evidence="7" id="KW-0238">DNA-binding</keyword>
<keyword evidence="6" id="KW-0239">DNA-directed DNA polymerase</keyword>
<evidence type="ECO:0000256" key="5">
    <source>
        <dbReference type="ARBA" id="ARBA00022705"/>
    </source>
</evidence>
<dbReference type="InterPro" id="IPR043502">
    <property type="entry name" value="DNA/RNA_pol_sf"/>
</dbReference>
<dbReference type="GO" id="GO:0003677">
    <property type="term" value="F:DNA binding"/>
    <property type="evidence" value="ECO:0007669"/>
    <property type="project" value="UniProtKB-KW"/>
</dbReference>
<feature type="domain" description="DNA-directed DNA polymerase family A palm" evidence="9">
    <location>
        <begin position="81"/>
        <end position="275"/>
    </location>
</feature>
<dbReference type="Gene3D" id="1.10.150.20">
    <property type="entry name" value="5' to 3' exonuclease, C-terminal subdomain"/>
    <property type="match status" value="1"/>
</dbReference>
<protein>
    <recommendedName>
        <fullName evidence="2">DNA-directed DNA polymerase</fullName>
        <ecNumber evidence="2">2.7.7.7</ecNumber>
    </recommendedName>
</protein>
<evidence type="ECO:0000256" key="3">
    <source>
        <dbReference type="ARBA" id="ARBA00022679"/>
    </source>
</evidence>
<evidence type="ECO:0000256" key="2">
    <source>
        <dbReference type="ARBA" id="ARBA00012417"/>
    </source>
</evidence>
<dbReference type="GO" id="GO:0006261">
    <property type="term" value="P:DNA-templated DNA replication"/>
    <property type="evidence" value="ECO:0007669"/>
    <property type="project" value="InterPro"/>
</dbReference>
<reference evidence="10" key="1">
    <citation type="submission" date="2018-05" db="EMBL/GenBank/DDBJ databases">
        <authorList>
            <person name="Lanie J.A."/>
            <person name="Ng W.-L."/>
            <person name="Kazmierczak K.M."/>
            <person name="Andrzejewski T.M."/>
            <person name="Davidsen T.M."/>
            <person name="Wayne K.J."/>
            <person name="Tettelin H."/>
            <person name="Glass J.I."/>
            <person name="Rusch D."/>
            <person name="Podicherti R."/>
            <person name="Tsui H.-C.T."/>
            <person name="Winkler M.E."/>
        </authorList>
    </citation>
    <scope>NUCLEOTIDE SEQUENCE</scope>
</reference>
<sequence length="275" mass="31616">KESKSFNLSFEDNTKIQFLNHIQEYREISKLLSTYIMTLPKLLNLKTNRIHTKFNQAGTTTGRLSSSDPNLQNIPKRTNYGKLVRSSFAVQEENNEFISADYSQIELRVLAHFSGDTNLINAFTKGEDIHSFTAASVYECDLDKVNNEMRRIAKILNFGVLYGLSPYGISRQTNLSIEEGENFTKLYFQRFKKISDYIENTKEEVRDKGYVETLLGRKRYIEEIKSNNARVRAHGERMAVNMPIQGTAAEIIKIAMINLNNSNIYNNTEAKMLLQ</sequence>
<dbReference type="EMBL" id="UINC01161652">
    <property type="protein sequence ID" value="SVD60967.1"/>
    <property type="molecule type" value="Genomic_DNA"/>
</dbReference>
<evidence type="ECO:0000256" key="1">
    <source>
        <dbReference type="ARBA" id="ARBA00007705"/>
    </source>
</evidence>
<dbReference type="InterPro" id="IPR019760">
    <property type="entry name" value="DNA-dir_DNA_pol_A_CS"/>
</dbReference>
<comment type="catalytic activity">
    <reaction evidence="8">
        <text>DNA(n) + a 2'-deoxyribonucleoside 5'-triphosphate = DNA(n+1) + diphosphate</text>
        <dbReference type="Rhea" id="RHEA:22508"/>
        <dbReference type="Rhea" id="RHEA-COMP:17339"/>
        <dbReference type="Rhea" id="RHEA-COMP:17340"/>
        <dbReference type="ChEBI" id="CHEBI:33019"/>
        <dbReference type="ChEBI" id="CHEBI:61560"/>
        <dbReference type="ChEBI" id="CHEBI:173112"/>
        <dbReference type="EC" id="2.7.7.7"/>
    </reaction>
</comment>
<keyword evidence="4" id="KW-0548">Nucleotidyltransferase</keyword>
<organism evidence="10">
    <name type="scientific">marine metagenome</name>
    <dbReference type="NCBI Taxonomy" id="408172"/>
    <lineage>
        <taxon>unclassified sequences</taxon>
        <taxon>metagenomes</taxon>
        <taxon>ecological metagenomes</taxon>
    </lineage>
</organism>
<dbReference type="PRINTS" id="PR00868">
    <property type="entry name" value="DNAPOLI"/>
</dbReference>
<evidence type="ECO:0000256" key="7">
    <source>
        <dbReference type="ARBA" id="ARBA00023125"/>
    </source>
</evidence>
<dbReference type="FunFam" id="1.10.150.20:FF:000002">
    <property type="entry name" value="DNA polymerase I"/>
    <property type="match status" value="1"/>
</dbReference>
<dbReference type="InterPro" id="IPR002298">
    <property type="entry name" value="DNA_polymerase_A"/>
</dbReference>
<evidence type="ECO:0000256" key="6">
    <source>
        <dbReference type="ARBA" id="ARBA00022932"/>
    </source>
</evidence>
<dbReference type="Gene3D" id="3.30.70.370">
    <property type="match status" value="1"/>
</dbReference>
<feature type="non-terminal residue" evidence="10">
    <location>
        <position position="275"/>
    </location>
</feature>
<dbReference type="PROSITE" id="PS00447">
    <property type="entry name" value="DNA_POLYMERASE_A"/>
    <property type="match status" value="1"/>
</dbReference>
<comment type="similarity">
    <text evidence="1">Belongs to the DNA polymerase type-A family.</text>
</comment>
<dbReference type="SMART" id="SM00482">
    <property type="entry name" value="POLAc"/>
    <property type="match status" value="1"/>
</dbReference>
<dbReference type="GO" id="GO:0003887">
    <property type="term" value="F:DNA-directed DNA polymerase activity"/>
    <property type="evidence" value="ECO:0007669"/>
    <property type="project" value="UniProtKB-KW"/>
</dbReference>
<dbReference type="SUPFAM" id="SSF56672">
    <property type="entry name" value="DNA/RNA polymerases"/>
    <property type="match status" value="1"/>
</dbReference>
<dbReference type="Pfam" id="PF00476">
    <property type="entry name" value="DNA_pol_A"/>
    <property type="match status" value="1"/>
</dbReference>
<keyword evidence="3" id="KW-0808">Transferase</keyword>
<dbReference type="PANTHER" id="PTHR10133:SF27">
    <property type="entry name" value="DNA POLYMERASE NU"/>
    <property type="match status" value="1"/>
</dbReference>
<keyword evidence="5" id="KW-0235">DNA replication</keyword>
<evidence type="ECO:0000256" key="8">
    <source>
        <dbReference type="ARBA" id="ARBA00049244"/>
    </source>
</evidence>
<dbReference type="InterPro" id="IPR001098">
    <property type="entry name" value="DNA-dir_DNA_pol_A_palm_dom"/>
</dbReference>
<dbReference type="AlphaFoldDB" id="A0A382WQ12"/>